<dbReference type="Gene3D" id="3.40.50.720">
    <property type="entry name" value="NAD(P)-binding Rossmann-like Domain"/>
    <property type="match status" value="1"/>
</dbReference>
<dbReference type="SUPFAM" id="SSF51735">
    <property type="entry name" value="NAD(P)-binding Rossmann-fold domains"/>
    <property type="match status" value="1"/>
</dbReference>
<evidence type="ECO:0000313" key="2">
    <source>
        <dbReference type="EMBL" id="MDX5985104.1"/>
    </source>
</evidence>
<dbReference type="EMBL" id="JAWXXV010000001">
    <property type="protein sequence ID" value="MDX5985104.1"/>
    <property type="molecule type" value="Genomic_DNA"/>
</dbReference>
<dbReference type="InterPro" id="IPR051397">
    <property type="entry name" value="Zn-ADH-like_protein"/>
</dbReference>
<reference evidence="2 3" key="1">
    <citation type="submission" date="2023-11" db="EMBL/GenBank/DDBJ databases">
        <title>MicrobeMod: A computational toolkit for identifying prokaryotic methylation and restriction-modification with nanopore sequencing.</title>
        <authorList>
            <person name="Crits-Christoph A."/>
            <person name="Kang S.C."/>
            <person name="Lee H."/>
            <person name="Ostrov N."/>
        </authorList>
    </citation>
    <scope>NUCLEOTIDE SEQUENCE [LARGE SCALE GENOMIC DNA]</scope>
    <source>
        <strain evidence="2 3">ATCC 14820</strain>
    </source>
</reference>
<feature type="domain" description="Enoyl reductase (ER)" evidence="1">
    <location>
        <begin position="10"/>
        <end position="324"/>
    </location>
</feature>
<evidence type="ECO:0000313" key="3">
    <source>
        <dbReference type="Proteomes" id="UP001279660"/>
    </source>
</evidence>
<dbReference type="PANTHER" id="PTHR43677">
    <property type="entry name" value="SHORT-CHAIN DEHYDROGENASE/REDUCTASE"/>
    <property type="match status" value="1"/>
</dbReference>
<dbReference type="SUPFAM" id="SSF50129">
    <property type="entry name" value="GroES-like"/>
    <property type="match status" value="1"/>
</dbReference>
<proteinExistence type="predicted"/>
<dbReference type="Pfam" id="PF08240">
    <property type="entry name" value="ADH_N"/>
    <property type="match status" value="1"/>
</dbReference>
<accession>A0ABU4PNV5</accession>
<dbReference type="Proteomes" id="UP001279660">
    <property type="component" value="Unassembled WGS sequence"/>
</dbReference>
<keyword evidence="3" id="KW-1185">Reference proteome</keyword>
<dbReference type="Pfam" id="PF00107">
    <property type="entry name" value="ADH_zinc_N"/>
    <property type="match status" value="1"/>
</dbReference>
<name>A0ABU4PNV5_9SPHN</name>
<protein>
    <submittedName>
        <fullName evidence="2">NADPH:quinone oxidoreductase family protein</fullName>
        <ecNumber evidence="2">1.-.-.-</ecNumber>
    </submittedName>
</protein>
<evidence type="ECO:0000259" key="1">
    <source>
        <dbReference type="SMART" id="SM00829"/>
    </source>
</evidence>
<dbReference type="InterPro" id="IPR020843">
    <property type="entry name" value="ER"/>
</dbReference>
<keyword evidence="2" id="KW-0560">Oxidoreductase</keyword>
<dbReference type="PANTHER" id="PTHR43677:SF4">
    <property type="entry name" value="QUINONE OXIDOREDUCTASE-LIKE PROTEIN 2"/>
    <property type="match status" value="1"/>
</dbReference>
<gene>
    <name evidence="2" type="ORF">SIL82_12610</name>
</gene>
<organism evidence="2 3">
    <name type="scientific">Sphingomonas echinoides</name>
    <dbReference type="NCBI Taxonomy" id="59803"/>
    <lineage>
        <taxon>Bacteria</taxon>
        <taxon>Pseudomonadati</taxon>
        <taxon>Pseudomonadota</taxon>
        <taxon>Alphaproteobacteria</taxon>
        <taxon>Sphingomonadales</taxon>
        <taxon>Sphingomonadaceae</taxon>
        <taxon>Sphingomonas</taxon>
    </lineage>
</organism>
<dbReference type="SMART" id="SM00829">
    <property type="entry name" value="PKS_ER"/>
    <property type="match status" value="1"/>
</dbReference>
<dbReference type="CDD" id="cd08241">
    <property type="entry name" value="QOR1"/>
    <property type="match status" value="1"/>
</dbReference>
<dbReference type="InterPro" id="IPR013154">
    <property type="entry name" value="ADH-like_N"/>
</dbReference>
<dbReference type="GO" id="GO:0016491">
    <property type="term" value="F:oxidoreductase activity"/>
    <property type="evidence" value="ECO:0007669"/>
    <property type="project" value="UniProtKB-KW"/>
</dbReference>
<sequence>MRALVCHQLGPPELLAVTNMASPVPGSGKLRLRVSAAGINFPDTLIIQGQYQLKPPLPFVPGFEVVGTVEEVGAGVDGFAIGDRVMALTAYGFGGFAEQATVRAAEAVPVPAGLDDVAAAALYSAYGTAFHGLVQRGMVRPGETLVVLGASGAVGLASVELGKALGARVIAVGRSRDRLVLAASKGADELVCYTDETFKQDILSLTDGAGADVCIDMLGGAAFDTMSRAMNWGGRLLVVGFTSGDIPRLATNLPMLKGYSLVGTYWGRFIDRDQAGNRANFDTLAELIAAGKVAPHVDRVVPLEGVPAALRALLNREVSGKIVVAVTPQISMKDHQ</sequence>
<dbReference type="InterPro" id="IPR036291">
    <property type="entry name" value="NAD(P)-bd_dom_sf"/>
</dbReference>
<dbReference type="InterPro" id="IPR011032">
    <property type="entry name" value="GroES-like_sf"/>
</dbReference>
<dbReference type="EC" id="1.-.-.-" evidence="2"/>
<dbReference type="InterPro" id="IPR013149">
    <property type="entry name" value="ADH-like_C"/>
</dbReference>
<dbReference type="RefSeq" id="WP_029622308.1">
    <property type="nucleotide sequence ID" value="NZ_JAWXXV010000001.1"/>
</dbReference>
<comment type="caution">
    <text evidence="2">The sequence shown here is derived from an EMBL/GenBank/DDBJ whole genome shotgun (WGS) entry which is preliminary data.</text>
</comment>
<dbReference type="Gene3D" id="3.90.180.10">
    <property type="entry name" value="Medium-chain alcohol dehydrogenases, catalytic domain"/>
    <property type="match status" value="1"/>
</dbReference>